<dbReference type="EMBL" id="ACKY01000107">
    <property type="protein sequence ID" value="EEV87932.1"/>
    <property type="molecule type" value="Genomic_DNA"/>
</dbReference>
<dbReference type="PRINTS" id="PR01179">
    <property type="entry name" value="ODADCRBXLASE"/>
</dbReference>
<dbReference type="EC" id="4.1.1.20" evidence="5 6"/>
<organism evidence="11 12">
    <name type="scientific">Cardiobacterium hominis (strain ATCC 15826 / DSM 8339 / NCTC 10426 / 6573)</name>
    <dbReference type="NCBI Taxonomy" id="638300"/>
    <lineage>
        <taxon>Bacteria</taxon>
        <taxon>Pseudomonadati</taxon>
        <taxon>Pseudomonadota</taxon>
        <taxon>Gammaproteobacteria</taxon>
        <taxon>Cardiobacteriales</taxon>
        <taxon>Cardiobacteriaceae</taxon>
        <taxon>Cardiobacterium</taxon>
    </lineage>
</organism>
<feature type="binding site" evidence="5">
    <location>
        <position position="383"/>
    </location>
    <ligand>
        <name>pyridoxal 5'-phosphate</name>
        <dbReference type="ChEBI" id="CHEBI:597326"/>
    </ligand>
</feature>
<dbReference type="PANTHER" id="PTHR43727:SF2">
    <property type="entry name" value="GROUP IV DECARBOXYLASE"/>
    <property type="match status" value="1"/>
</dbReference>
<evidence type="ECO:0000259" key="9">
    <source>
        <dbReference type="Pfam" id="PF00278"/>
    </source>
</evidence>
<keyword evidence="5" id="KW-0028">Amino-acid biosynthesis</keyword>
<evidence type="ECO:0000256" key="5">
    <source>
        <dbReference type="HAMAP-Rule" id="MF_02120"/>
    </source>
</evidence>
<feature type="binding site" evidence="5">
    <location>
        <position position="289"/>
    </location>
    <ligand>
        <name>substrate</name>
    </ligand>
</feature>
<name>C8NBU4_CARH6</name>
<dbReference type="PROSITE" id="PS00878">
    <property type="entry name" value="ODR_DC_2_1"/>
    <property type="match status" value="1"/>
</dbReference>
<dbReference type="Gene3D" id="2.40.37.10">
    <property type="entry name" value="Lyase, Ornithine Decarboxylase, Chain A, domain 1"/>
    <property type="match status" value="1"/>
</dbReference>
<dbReference type="SUPFAM" id="SSF50621">
    <property type="entry name" value="Alanine racemase C-terminal domain-like"/>
    <property type="match status" value="1"/>
</dbReference>
<keyword evidence="2 5" id="KW-0210">Decarboxylase</keyword>
<feature type="binding site" evidence="5">
    <location>
        <position position="356"/>
    </location>
    <ligand>
        <name>substrate</name>
    </ligand>
</feature>
<dbReference type="GO" id="GO:0008836">
    <property type="term" value="F:diaminopimelate decarboxylase activity"/>
    <property type="evidence" value="ECO:0007669"/>
    <property type="project" value="UniProtKB-UniRule"/>
</dbReference>
<dbReference type="InterPro" id="IPR029066">
    <property type="entry name" value="PLP-binding_barrel"/>
</dbReference>
<comment type="function">
    <text evidence="5">Specifically catalyzes the decarboxylation of meso-diaminopimelate (meso-DAP) to L-lysine.</text>
</comment>
<keyword evidence="12" id="KW-1185">Reference proteome</keyword>
<keyword evidence="4 5" id="KW-0456">Lyase</keyword>
<dbReference type="Pfam" id="PF02784">
    <property type="entry name" value="Orn_Arg_deC_N"/>
    <property type="match status" value="1"/>
</dbReference>
<dbReference type="PRINTS" id="PR01181">
    <property type="entry name" value="DAPDCRBXLASE"/>
</dbReference>
<gene>
    <name evidence="5 11" type="primary">lysA</name>
    <name evidence="11" type="ORF">HMPREF0198_1972</name>
</gene>
<evidence type="ECO:0000259" key="10">
    <source>
        <dbReference type="Pfam" id="PF02784"/>
    </source>
</evidence>
<feature type="binding site" evidence="5">
    <location>
        <position position="325"/>
    </location>
    <ligand>
        <name>substrate</name>
    </ligand>
</feature>
<feature type="domain" description="Orn/DAP/Arg decarboxylase 2 C-terminal" evidence="9">
    <location>
        <begin position="41"/>
        <end position="381"/>
    </location>
</feature>
<dbReference type="InterPro" id="IPR022644">
    <property type="entry name" value="De-COase2_N"/>
</dbReference>
<comment type="catalytic activity">
    <reaction evidence="5 8">
        <text>meso-2,6-diaminopimelate + H(+) = L-lysine + CO2</text>
        <dbReference type="Rhea" id="RHEA:15101"/>
        <dbReference type="ChEBI" id="CHEBI:15378"/>
        <dbReference type="ChEBI" id="CHEBI:16526"/>
        <dbReference type="ChEBI" id="CHEBI:32551"/>
        <dbReference type="ChEBI" id="CHEBI:57791"/>
        <dbReference type="EC" id="4.1.1.20"/>
    </reaction>
</comment>
<feature type="binding site" evidence="5">
    <location>
        <position position="329"/>
    </location>
    <ligand>
        <name>substrate</name>
    </ligand>
</feature>
<evidence type="ECO:0000313" key="12">
    <source>
        <dbReference type="Proteomes" id="UP000004870"/>
    </source>
</evidence>
<comment type="similarity">
    <text evidence="5">Belongs to the Orn/Lys/Arg decarboxylase class-II family. LysA subfamily.</text>
</comment>
<proteinExistence type="inferred from homology"/>
<comment type="pathway">
    <text evidence="5 8">Amino-acid biosynthesis; L-lysine biosynthesis via DAP pathway; L-lysine from DL-2,6-diaminopimelate: step 1/1.</text>
</comment>
<dbReference type="CDD" id="cd06828">
    <property type="entry name" value="PLPDE_III_DapDC"/>
    <property type="match status" value="1"/>
</dbReference>
<comment type="caution">
    <text evidence="11">The sequence shown here is derived from an EMBL/GenBank/DDBJ whole genome shotgun (WGS) entry which is preliminary data.</text>
</comment>
<dbReference type="FunFam" id="3.20.20.10:FF:000003">
    <property type="entry name" value="Diaminopimelate decarboxylase"/>
    <property type="match status" value="1"/>
</dbReference>
<dbReference type="UniPathway" id="UPA00034">
    <property type="reaction ID" value="UER00027"/>
</dbReference>
<reference evidence="11 12" key="1">
    <citation type="submission" date="2009-08" db="EMBL/GenBank/DDBJ databases">
        <authorList>
            <person name="Qin X."/>
            <person name="Bachman B."/>
            <person name="Battles P."/>
            <person name="Bell A."/>
            <person name="Bess C."/>
            <person name="Bickham C."/>
            <person name="Chaboub L."/>
            <person name="Chen D."/>
            <person name="Coyle M."/>
            <person name="Deiros D.R."/>
            <person name="Dinh H."/>
            <person name="Forbes L."/>
            <person name="Fowler G."/>
            <person name="Francisco L."/>
            <person name="Fu Q."/>
            <person name="Gubbala S."/>
            <person name="Hale W."/>
            <person name="Han Y."/>
            <person name="Hemphill L."/>
            <person name="Highlander S.K."/>
            <person name="Hirani K."/>
            <person name="Hogues M."/>
            <person name="Jackson L."/>
            <person name="Jakkamsetti A."/>
            <person name="Javaid M."/>
            <person name="Jiang H."/>
            <person name="Korchina V."/>
            <person name="Kovar C."/>
            <person name="Lara F."/>
            <person name="Lee S."/>
            <person name="Mata R."/>
            <person name="Mathew T."/>
            <person name="Moen C."/>
            <person name="Morales K."/>
            <person name="Munidasa M."/>
            <person name="Nazareth L."/>
            <person name="Ngo R."/>
            <person name="Nguyen L."/>
            <person name="Okwuonu G."/>
            <person name="Ongeri F."/>
            <person name="Patil S."/>
            <person name="Petrosino J."/>
            <person name="Pham C."/>
            <person name="Pham P."/>
            <person name="Pu L.-L."/>
            <person name="Puazo M."/>
            <person name="Raj R."/>
            <person name="Reid J."/>
            <person name="Rouhana J."/>
            <person name="Saada N."/>
            <person name="Shang Y."/>
            <person name="Simmons D."/>
            <person name="Thornton R."/>
            <person name="Warren J."/>
            <person name="Weissenberger G."/>
            <person name="Zhang J."/>
            <person name="Zhang L."/>
            <person name="Zhou C."/>
            <person name="Zhu D."/>
            <person name="Muzny D."/>
            <person name="Worley K."/>
            <person name="Gibbs R."/>
        </authorList>
    </citation>
    <scope>NUCLEOTIDE SEQUENCE [LARGE SCALE GENOMIC DNA]</scope>
    <source>
        <strain evidence="12">ATCC 15826 / DSM 8339 / NCTC 10426 / 6573</strain>
    </source>
</reference>
<keyword evidence="5 8" id="KW-0457">Lysine biosynthesis</keyword>
<feature type="modified residue" description="N6-(pyridoxal phosphate)lysine" evidence="5 7">
    <location>
        <position position="72"/>
    </location>
</feature>
<dbReference type="InterPro" id="IPR022643">
    <property type="entry name" value="De-COase2_C"/>
</dbReference>
<dbReference type="Pfam" id="PF00278">
    <property type="entry name" value="Orn_DAP_Arg_deC"/>
    <property type="match status" value="1"/>
</dbReference>
<evidence type="ECO:0000313" key="11">
    <source>
        <dbReference type="EMBL" id="EEV87932.1"/>
    </source>
</evidence>
<evidence type="ECO:0000256" key="1">
    <source>
        <dbReference type="ARBA" id="ARBA00001933"/>
    </source>
</evidence>
<comment type="cofactor">
    <cofactor evidence="1 5 7 8">
        <name>pyridoxal 5'-phosphate</name>
        <dbReference type="ChEBI" id="CHEBI:597326"/>
    </cofactor>
</comment>
<dbReference type="InterPro" id="IPR022657">
    <property type="entry name" value="De-COase2_CS"/>
</dbReference>
<dbReference type="Proteomes" id="UP000004870">
    <property type="component" value="Unassembled WGS sequence"/>
</dbReference>
<dbReference type="RefSeq" id="WP_004142089.1">
    <property type="nucleotide sequence ID" value="NZ_GG694027.1"/>
</dbReference>
<dbReference type="STRING" id="2718.CHUV0807_1042"/>
<comment type="caution">
    <text evidence="5">Lacks conserved residue(s) required for the propagation of feature annotation.</text>
</comment>
<dbReference type="InterPro" id="IPR002986">
    <property type="entry name" value="DAP_deCOOHase_LysA"/>
</dbReference>
<feature type="binding site" evidence="5">
    <location>
        <position position="383"/>
    </location>
    <ligand>
        <name>substrate</name>
    </ligand>
</feature>
<evidence type="ECO:0000256" key="8">
    <source>
        <dbReference type="RuleBase" id="RU003738"/>
    </source>
</evidence>
<protein>
    <recommendedName>
        <fullName evidence="5 6">Diaminopimelate decarboxylase</fullName>
        <shortName evidence="5">DAP decarboxylase</shortName>
        <shortName evidence="5">DAPDC</shortName>
        <ecNumber evidence="5 6">4.1.1.20</ecNumber>
    </recommendedName>
</protein>
<dbReference type="NCBIfam" id="TIGR01048">
    <property type="entry name" value="lysA"/>
    <property type="match status" value="1"/>
</dbReference>
<evidence type="ECO:0000256" key="3">
    <source>
        <dbReference type="ARBA" id="ARBA00022898"/>
    </source>
</evidence>
<sequence>MMARQRRRSRPVSEFLSGMDAQGCVGGVSLVDLVAEFGSPLYVYDGDAIRGQFRAYLAHGLPRELQLHFAMKANSNLAILRLLAAEGAGFDIVSGGELARVLQAGGDAAQVVFSGVAKSDAEMQAALAAGIGCFNVESAAELQCLAEVASAMGKVAPVALRVNPDVDAKTHPYISTGMRENKFGVALEDAPALYRWAAVQPSLRVVGVGCHIGSQIRSLAPFLQAADSVLTLADALVAEGIALGHVDLGGGLGIETADDFMALTPADLSRALLERVGERPLRLHLQPGRSLVGNAGLLLSQVVFRKSQSGRDFLMLDAAMNDYVRPALYQVRPSLVNVSRPYDGVSRMDVVGPVCESSDTFARDFPICGERGDVVVIPGTGAYGFSMASNYNSRPRPAEVLIEGGQARLIRRRETFADLWAQEVL</sequence>
<dbReference type="Gene3D" id="3.20.20.10">
    <property type="entry name" value="Alanine racemase"/>
    <property type="match status" value="1"/>
</dbReference>
<dbReference type="InterPro" id="IPR000183">
    <property type="entry name" value="Orn/DAP/Arg_de-COase"/>
</dbReference>
<evidence type="ECO:0000256" key="4">
    <source>
        <dbReference type="ARBA" id="ARBA00023239"/>
    </source>
</evidence>
<dbReference type="PROSITE" id="PS00879">
    <property type="entry name" value="ODR_DC_2_2"/>
    <property type="match status" value="1"/>
</dbReference>
<feature type="binding site" evidence="5">
    <location>
        <position position="251"/>
    </location>
    <ligand>
        <name>pyridoxal 5'-phosphate</name>
        <dbReference type="ChEBI" id="CHEBI:597326"/>
    </ligand>
</feature>
<dbReference type="PANTHER" id="PTHR43727">
    <property type="entry name" value="DIAMINOPIMELATE DECARBOXYLASE"/>
    <property type="match status" value="1"/>
</dbReference>
<dbReference type="HAMAP" id="MF_02120">
    <property type="entry name" value="LysA"/>
    <property type="match status" value="1"/>
</dbReference>
<dbReference type="GO" id="GO:0009089">
    <property type="term" value="P:lysine biosynthetic process via diaminopimelate"/>
    <property type="evidence" value="ECO:0007669"/>
    <property type="project" value="UniProtKB-UniRule"/>
</dbReference>
<accession>C8NBU4</accession>
<feature type="domain" description="Orn/DAP/Arg decarboxylase 2 N-terminal" evidence="10">
    <location>
        <begin position="58"/>
        <end position="292"/>
    </location>
</feature>
<dbReference type="InterPro" id="IPR022653">
    <property type="entry name" value="De-COase2_pyr-phos_BS"/>
</dbReference>
<dbReference type="AlphaFoldDB" id="C8NBU4"/>
<feature type="active site" description="Proton donor" evidence="7">
    <location>
        <position position="355"/>
    </location>
</feature>
<dbReference type="HOGENOM" id="CLU_026444_0_0_6"/>
<evidence type="ECO:0000256" key="7">
    <source>
        <dbReference type="PIRSR" id="PIRSR600183-50"/>
    </source>
</evidence>
<comment type="subunit">
    <text evidence="5">Homodimer.</text>
</comment>
<dbReference type="SUPFAM" id="SSF51419">
    <property type="entry name" value="PLP-binding barrel"/>
    <property type="match status" value="1"/>
</dbReference>
<keyword evidence="3 5" id="KW-0663">Pyridoxal phosphate</keyword>
<dbReference type="GO" id="GO:0030170">
    <property type="term" value="F:pyridoxal phosphate binding"/>
    <property type="evidence" value="ECO:0007669"/>
    <property type="project" value="UniProtKB-UniRule"/>
</dbReference>
<dbReference type="InterPro" id="IPR009006">
    <property type="entry name" value="Ala_racemase/Decarboxylase_C"/>
</dbReference>
<evidence type="ECO:0000256" key="6">
    <source>
        <dbReference type="NCBIfam" id="TIGR01048"/>
    </source>
</evidence>
<evidence type="ECO:0000256" key="2">
    <source>
        <dbReference type="ARBA" id="ARBA00022793"/>
    </source>
</evidence>